<dbReference type="PANTHER" id="PTHR10334">
    <property type="entry name" value="CYSTEINE-RICH SECRETORY PROTEIN-RELATED"/>
    <property type="match status" value="1"/>
</dbReference>
<dbReference type="PROSITE" id="PS01010">
    <property type="entry name" value="CRISP_2"/>
    <property type="match status" value="1"/>
</dbReference>
<evidence type="ECO:0000259" key="2">
    <source>
        <dbReference type="SMART" id="SM00198"/>
    </source>
</evidence>
<sequence>MSRTRVPCFLASTALAAAAGAAPQSSVVTRVEPWIDPTPQPRGEAVLRRTMLVTHATARALVGVPPLLWSEELAASAREHAEALAQSGRFDHLGRTAARTGVGENLWAGSHDAYTYTEMVDAWLSEARDYINAPTPRFSRTGAWKDVGHYSQMIWRHTTHVGCAMVAGSRDDVLVCRYAPAGNVMGQAAF</sequence>
<dbReference type="SUPFAM" id="SSF55797">
    <property type="entry name" value="PR-1-like"/>
    <property type="match status" value="1"/>
</dbReference>
<dbReference type="Gene3D" id="3.40.33.10">
    <property type="entry name" value="CAP"/>
    <property type="match status" value="1"/>
</dbReference>
<feature type="chain" id="PRO_5047453546" evidence="1">
    <location>
        <begin position="22"/>
        <end position="190"/>
    </location>
</feature>
<name>A0ABT9EFK3_9SPHN</name>
<dbReference type="PROSITE" id="PS01009">
    <property type="entry name" value="CRISP_1"/>
    <property type="match status" value="1"/>
</dbReference>
<organism evidence="3 4">
    <name type="scientific">Sphingomonas aurea</name>
    <dbReference type="NCBI Taxonomy" id="3063994"/>
    <lineage>
        <taxon>Bacteria</taxon>
        <taxon>Pseudomonadati</taxon>
        <taxon>Pseudomonadota</taxon>
        <taxon>Alphaproteobacteria</taxon>
        <taxon>Sphingomonadales</taxon>
        <taxon>Sphingomonadaceae</taxon>
        <taxon>Sphingomonas</taxon>
    </lineage>
</organism>
<evidence type="ECO:0000256" key="1">
    <source>
        <dbReference type="SAM" id="SignalP"/>
    </source>
</evidence>
<dbReference type="Pfam" id="PF00188">
    <property type="entry name" value="CAP"/>
    <property type="match status" value="1"/>
</dbReference>
<evidence type="ECO:0000313" key="3">
    <source>
        <dbReference type="EMBL" id="MDP1025746.1"/>
    </source>
</evidence>
<dbReference type="Proteomes" id="UP001230685">
    <property type="component" value="Unassembled WGS sequence"/>
</dbReference>
<evidence type="ECO:0000313" key="4">
    <source>
        <dbReference type="Proteomes" id="UP001230685"/>
    </source>
</evidence>
<feature type="signal peptide" evidence="1">
    <location>
        <begin position="1"/>
        <end position="21"/>
    </location>
</feature>
<gene>
    <name evidence="3" type="ORF">Q5H91_00830</name>
</gene>
<accession>A0ABT9EFK3</accession>
<dbReference type="SMART" id="SM00198">
    <property type="entry name" value="SCP"/>
    <property type="match status" value="1"/>
</dbReference>
<protein>
    <submittedName>
        <fullName evidence="3">CAP domain-containing protein</fullName>
    </submittedName>
</protein>
<proteinExistence type="predicted"/>
<keyword evidence="1" id="KW-0732">Signal</keyword>
<dbReference type="RefSeq" id="WP_305171333.1">
    <property type="nucleotide sequence ID" value="NZ_JAUUDS010000001.1"/>
</dbReference>
<dbReference type="InterPro" id="IPR035940">
    <property type="entry name" value="CAP_sf"/>
</dbReference>
<reference evidence="3 4" key="1">
    <citation type="submission" date="2023-07" db="EMBL/GenBank/DDBJ databases">
        <authorList>
            <person name="Kim M.K."/>
        </authorList>
    </citation>
    <scope>NUCLEOTIDE SEQUENCE [LARGE SCALE GENOMIC DNA]</scope>
    <source>
        <strain evidence="3 4">KR1UV-12</strain>
    </source>
</reference>
<dbReference type="EMBL" id="JAUUDS010000001">
    <property type="protein sequence ID" value="MDP1025746.1"/>
    <property type="molecule type" value="Genomic_DNA"/>
</dbReference>
<comment type="caution">
    <text evidence="3">The sequence shown here is derived from an EMBL/GenBank/DDBJ whole genome shotgun (WGS) entry which is preliminary data.</text>
</comment>
<dbReference type="InterPro" id="IPR014044">
    <property type="entry name" value="CAP_dom"/>
</dbReference>
<keyword evidence="4" id="KW-1185">Reference proteome</keyword>
<dbReference type="InterPro" id="IPR001283">
    <property type="entry name" value="CRISP-related"/>
</dbReference>
<dbReference type="PRINTS" id="PR00837">
    <property type="entry name" value="V5TPXLIKE"/>
</dbReference>
<feature type="domain" description="SCP" evidence="2">
    <location>
        <begin position="46"/>
        <end position="186"/>
    </location>
</feature>
<dbReference type="InterPro" id="IPR018244">
    <property type="entry name" value="Allrgn_V5/Tpx1_CS"/>
</dbReference>